<evidence type="ECO:0000256" key="1">
    <source>
        <dbReference type="ARBA" id="ARBA00022679"/>
    </source>
</evidence>
<reference evidence="11" key="1">
    <citation type="submission" date="2020-10" db="EMBL/GenBank/DDBJ databases">
        <authorList>
            <person name="Castelo-Branco R."/>
            <person name="Eusebio N."/>
            <person name="Adriana R."/>
            <person name="Vieira A."/>
            <person name="Brugerolle De Fraissinette N."/>
            <person name="Rezende De Castro R."/>
            <person name="Schneider M.P."/>
            <person name="Vasconcelos V."/>
            <person name="Leao P.N."/>
        </authorList>
    </citation>
    <scope>NUCLEOTIDE SEQUENCE</scope>
    <source>
        <strain evidence="11">LEGE 11480</strain>
    </source>
</reference>
<evidence type="ECO:0000256" key="3">
    <source>
        <dbReference type="ARBA" id="ARBA00034487"/>
    </source>
</evidence>
<dbReference type="EMBL" id="JADEXQ010000005">
    <property type="protein sequence ID" value="MBE9028575.1"/>
    <property type="molecule type" value="Genomic_DNA"/>
</dbReference>
<evidence type="ECO:0000256" key="2">
    <source>
        <dbReference type="ARBA" id="ARBA00022691"/>
    </source>
</evidence>
<dbReference type="InterPro" id="IPR029063">
    <property type="entry name" value="SAM-dependent_MTases_sf"/>
</dbReference>
<protein>
    <recommendedName>
        <fullName evidence="5">Arsenite methyltransferase</fullName>
        <ecNumber evidence="4">2.1.1.137</ecNumber>
    </recommendedName>
</protein>
<gene>
    <name evidence="11" type="ORF">IQ266_02235</name>
</gene>
<comment type="caution">
    <text evidence="11">The sequence shown here is derived from an EMBL/GenBank/DDBJ whole genome shotgun (WGS) entry which is preliminary data.</text>
</comment>
<name>A0A928VHR5_9CYAN</name>
<dbReference type="GO" id="GO:0030791">
    <property type="term" value="F:arsenite methyltransferase activity"/>
    <property type="evidence" value="ECO:0007669"/>
    <property type="project" value="UniProtKB-EC"/>
</dbReference>
<feature type="region of interest" description="Disordered" evidence="9">
    <location>
        <begin position="370"/>
        <end position="404"/>
    </location>
</feature>
<evidence type="ECO:0000259" key="10">
    <source>
        <dbReference type="Pfam" id="PF13847"/>
    </source>
</evidence>
<feature type="compositionally biased region" description="Polar residues" evidence="9">
    <location>
        <begin position="395"/>
        <end position="404"/>
    </location>
</feature>
<dbReference type="InterPro" id="IPR026669">
    <property type="entry name" value="Arsenite_MeTrfase-like"/>
</dbReference>
<accession>A0A928VHR5</accession>
<dbReference type="RefSeq" id="WP_264323400.1">
    <property type="nucleotide sequence ID" value="NZ_JADEXQ010000005.1"/>
</dbReference>
<evidence type="ECO:0000256" key="6">
    <source>
        <dbReference type="ARBA" id="ARBA00047941"/>
    </source>
</evidence>
<evidence type="ECO:0000256" key="4">
    <source>
        <dbReference type="ARBA" id="ARBA00034521"/>
    </source>
</evidence>
<comment type="similarity">
    <text evidence="3">Belongs to the methyltransferase superfamily. Arsenite methyltransferase family.</text>
</comment>
<feature type="domain" description="Methyltransferase" evidence="10">
    <location>
        <begin position="81"/>
        <end position="270"/>
    </location>
</feature>
<keyword evidence="2" id="KW-0949">S-adenosyl-L-methionine</keyword>
<comment type="catalytic activity">
    <reaction evidence="7">
        <text>arsenic triglutathione + 2 [thioredoxin]-dithiol + 2 S-adenosyl-L-methionine + H2O = dimethylarsinous acid + 2 [thioredoxin]-disulfide + 3 glutathione + 2 S-adenosyl-L-homocysteine + 2 H(+)</text>
        <dbReference type="Rhea" id="RHEA:69464"/>
        <dbReference type="Rhea" id="RHEA-COMP:10698"/>
        <dbReference type="Rhea" id="RHEA-COMP:10700"/>
        <dbReference type="ChEBI" id="CHEBI:15377"/>
        <dbReference type="ChEBI" id="CHEBI:15378"/>
        <dbReference type="ChEBI" id="CHEBI:23808"/>
        <dbReference type="ChEBI" id="CHEBI:29950"/>
        <dbReference type="ChEBI" id="CHEBI:50058"/>
        <dbReference type="ChEBI" id="CHEBI:57856"/>
        <dbReference type="ChEBI" id="CHEBI:57925"/>
        <dbReference type="ChEBI" id="CHEBI:59789"/>
        <dbReference type="ChEBI" id="CHEBI:183640"/>
        <dbReference type="EC" id="2.1.1.137"/>
    </reaction>
</comment>
<evidence type="ECO:0000313" key="11">
    <source>
        <dbReference type="EMBL" id="MBE9028575.1"/>
    </source>
</evidence>
<dbReference type="GO" id="GO:0032259">
    <property type="term" value="P:methylation"/>
    <property type="evidence" value="ECO:0007669"/>
    <property type="project" value="UniProtKB-KW"/>
</dbReference>
<sequence>MTAIQTAQGATTPDNGTKVTDAQVTYDIEQAVRDRYAEGAKEAQAALCCPTDGYDGRYLKILPQEIIEKDYGCGDPTRYINEGETVVDLGSGAGKNCYIIAQKVGPTGQVIGVDVNEDMLALSRKYLSPIGDQIGYHNVSFVKGKIQDLALDWSAAQQWLEAHPIKTFESMVAFEAECDRLRQTQPLIDSASVDAVVSNCVLNLVRPKDKNQLFQEIFRVLKRGGRAVISDIVCDEPVTQEILNDPELWSGCISGAFQEAEFLEMFEAAGFHGIEILARQETPWQVINGIEFRSLTVQAYKGKQGECWDHNQAVIYKGPWKAVKDDDDHILYRGERMAVCEKTFNLYTDPQGPYHQDFIPVLPIEPVEPGQAKSFDCRDNAKRDPRETKGMDYNETVTNGESCC</sequence>
<evidence type="ECO:0000256" key="8">
    <source>
        <dbReference type="ARBA" id="ARBA00048428"/>
    </source>
</evidence>
<feature type="compositionally biased region" description="Basic and acidic residues" evidence="9">
    <location>
        <begin position="375"/>
        <end position="392"/>
    </location>
</feature>
<keyword evidence="1" id="KW-0808">Transferase</keyword>
<dbReference type="InterPro" id="IPR025714">
    <property type="entry name" value="Methyltranfer_dom"/>
</dbReference>
<evidence type="ECO:0000256" key="9">
    <source>
        <dbReference type="SAM" id="MobiDB-lite"/>
    </source>
</evidence>
<keyword evidence="12" id="KW-1185">Reference proteome</keyword>
<dbReference type="Proteomes" id="UP000625316">
    <property type="component" value="Unassembled WGS sequence"/>
</dbReference>
<dbReference type="CDD" id="cd02440">
    <property type="entry name" value="AdoMet_MTases"/>
    <property type="match status" value="1"/>
</dbReference>
<dbReference type="Gene3D" id="3.40.50.150">
    <property type="entry name" value="Vaccinia Virus protein VP39"/>
    <property type="match status" value="1"/>
</dbReference>
<organism evidence="11 12">
    <name type="scientific">Romeriopsis navalis LEGE 11480</name>
    <dbReference type="NCBI Taxonomy" id="2777977"/>
    <lineage>
        <taxon>Bacteria</taxon>
        <taxon>Bacillati</taxon>
        <taxon>Cyanobacteriota</taxon>
        <taxon>Cyanophyceae</taxon>
        <taxon>Leptolyngbyales</taxon>
        <taxon>Leptolyngbyaceae</taxon>
        <taxon>Romeriopsis</taxon>
        <taxon>Romeriopsis navalis</taxon>
    </lineage>
</organism>
<dbReference type="Pfam" id="PF13847">
    <property type="entry name" value="Methyltransf_31"/>
    <property type="match status" value="1"/>
</dbReference>
<evidence type="ECO:0000256" key="5">
    <source>
        <dbReference type="ARBA" id="ARBA00034545"/>
    </source>
</evidence>
<evidence type="ECO:0000256" key="7">
    <source>
        <dbReference type="ARBA" id="ARBA00047943"/>
    </source>
</evidence>
<dbReference type="EC" id="2.1.1.137" evidence="4"/>
<proteinExistence type="inferred from homology"/>
<dbReference type="AlphaFoldDB" id="A0A928VHR5"/>
<comment type="catalytic activity">
    <reaction evidence="6">
        <text>arsenic triglutathione + [thioredoxin]-dithiol + S-adenosyl-L-methionine + 2 H2O = methylarsonous acid + [thioredoxin]-disulfide + 3 glutathione + S-adenosyl-L-homocysteine + H(+)</text>
        <dbReference type="Rhea" id="RHEA:69460"/>
        <dbReference type="Rhea" id="RHEA-COMP:10698"/>
        <dbReference type="Rhea" id="RHEA-COMP:10700"/>
        <dbReference type="ChEBI" id="CHEBI:15377"/>
        <dbReference type="ChEBI" id="CHEBI:15378"/>
        <dbReference type="ChEBI" id="CHEBI:17826"/>
        <dbReference type="ChEBI" id="CHEBI:29950"/>
        <dbReference type="ChEBI" id="CHEBI:50058"/>
        <dbReference type="ChEBI" id="CHEBI:57856"/>
        <dbReference type="ChEBI" id="CHEBI:57925"/>
        <dbReference type="ChEBI" id="CHEBI:59789"/>
        <dbReference type="ChEBI" id="CHEBI:183640"/>
        <dbReference type="EC" id="2.1.1.137"/>
    </reaction>
</comment>
<dbReference type="PANTHER" id="PTHR43675:SF8">
    <property type="entry name" value="ARSENITE METHYLTRANSFERASE"/>
    <property type="match status" value="1"/>
</dbReference>
<comment type="catalytic activity">
    <reaction evidence="8">
        <text>arsenic triglutathione + 3 [thioredoxin]-dithiol + 3 S-adenosyl-L-methionine = trimethylarsine + 3 [thioredoxin]-disulfide + 3 glutathione + 3 S-adenosyl-L-homocysteine + 3 H(+)</text>
        <dbReference type="Rhea" id="RHEA:69432"/>
        <dbReference type="Rhea" id="RHEA-COMP:10698"/>
        <dbReference type="Rhea" id="RHEA-COMP:10700"/>
        <dbReference type="ChEBI" id="CHEBI:15378"/>
        <dbReference type="ChEBI" id="CHEBI:27130"/>
        <dbReference type="ChEBI" id="CHEBI:29950"/>
        <dbReference type="ChEBI" id="CHEBI:50058"/>
        <dbReference type="ChEBI" id="CHEBI:57856"/>
        <dbReference type="ChEBI" id="CHEBI:57925"/>
        <dbReference type="ChEBI" id="CHEBI:59789"/>
        <dbReference type="ChEBI" id="CHEBI:183640"/>
        <dbReference type="EC" id="2.1.1.137"/>
    </reaction>
</comment>
<dbReference type="SUPFAM" id="SSF53335">
    <property type="entry name" value="S-adenosyl-L-methionine-dependent methyltransferases"/>
    <property type="match status" value="1"/>
</dbReference>
<evidence type="ECO:0000313" key="12">
    <source>
        <dbReference type="Proteomes" id="UP000625316"/>
    </source>
</evidence>
<keyword evidence="11" id="KW-0489">Methyltransferase</keyword>
<dbReference type="PANTHER" id="PTHR43675">
    <property type="entry name" value="ARSENITE METHYLTRANSFERASE"/>
    <property type="match status" value="1"/>
</dbReference>